<dbReference type="EMBL" id="KE504224">
    <property type="protein sequence ID" value="EPS94743.1"/>
    <property type="molecule type" value="Genomic_DNA"/>
</dbReference>
<dbReference type="Proteomes" id="UP000015241">
    <property type="component" value="Unassembled WGS sequence"/>
</dbReference>
<feature type="compositionally biased region" description="Basic and acidic residues" evidence="1">
    <location>
        <begin position="58"/>
        <end position="76"/>
    </location>
</feature>
<dbReference type="OrthoDB" id="3225557at2759"/>
<accession>S8DU62</accession>
<feature type="compositionally biased region" description="Polar residues" evidence="1">
    <location>
        <begin position="103"/>
        <end position="113"/>
    </location>
</feature>
<dbReference type="InParanoid" id="S8DU62"/>
<dbReference type="Pfam" id="PF20149">
    <property type="entry name" value="DUF6532"/>
    <property type="match status" value="1"/>
</dbReference>
<sequence length="585" mass="64494">MAVVVAAGRCGPKPSAHLINVESSEDSDYAYPSNVEDDTSDPSPSNEDLNVAPADSDQEWKEVIARQAHRSNERKAMKSAVPVGDARTSSSVENTAHTRNESKVTGPQSNKAPSSLYGPAVVNHPPSKFALSRLGRIGTVWPKKKLARPAPSSDEEPQGNGDESSEGFVFMKSKKAKQPRKKKATEKVEQPNKALAARDQVLTTDANREDVDSNIQDAPVVAMHDKQEDVPTIKSEANALEGGPTDVKTEAGPVARGQRWAPETELTYTTGNKVAGITSEQSSQLRSLFTATIARLVPRALMTVNAFPSKPERPDMFLEILVEQATQLRLNDIVLRLLDDSVYAQHMIQIPVDQMCTVRRPLFETSHDKVWEAYGLKAIENNPVILKAAVMNLLMDNVFIFPGRLVNGRYIEIKRDLPFCAGPFIEILSHLFLGQRVFLDLGMNVYKSSYETGEEATQLEIPTVMAAFIATVVGAAIREGIDGVREAGEFNAGRQEKHYHAHMATLSSLNHRGRHLILGDVTERARNPPHKTRVRETEGWHEGSDGIKGCAQERTYSGGVRDGLRWKGEYGLVSAAKEYTRDERR</sequence>
<protein>
    <recommendedName>
        <fullName evidence="2">DUF6532 domain-containing protein</fullName>
    </recommendedName>
</protein>
<feature type="compositionally biased region" description="Basic residues" evidence="1">
    <location>
        <begin position="172"/>
        <end position="184"/>
    </location>
</feature>
<proteinExistence type="predicted"/>
<evidence type="ECO:0000259" key="2">
    <source>
        <dbReference type="Pfam" id="PF20149"/>
    </source>
</evidence>
<gene>
    <name evidence="3" type="ORF">FOMPIDRAFT_1054817</name>
</gene>
<reference evidence="3 4" key="1">
    <citation type="journal article" date="2012" name="Science">
        <title>The Paleozoic origin of enzymatic lignin decomposition reconstructed from 31 fungal genomes.</title>
        <authorList>
            <person name="Floudas D."/>
            <person name="Binder M."/>
            <person name="Riley R."/>
            <person name="Barry K."/>
            <person name="Blanchette R.A."/>
            <person name="Henrissat B."/>
            <person name="Martinez A.T."/>
            <person name="Otillar R."/>
            <person name="Spatafora J.W."/>
            <person name="Yadav J.S."/>
            <person name="Aerts A."/>
            <person name="Benoit I."/>
            <person name="Boyd A."/>
            <person name="Carlson A."/>
            <person name="Copeland A."/>
            <person name="Coutinho P.M."/>
            <person name="de Vries R.P."/>
            <person name="Ferreira P."/>
            <person name="Findley K."/>
            <person name="Foster B."/>
            <person name="Gaskell J."/>
            <person name="Glotzer D."/>
            <person name="Gorecki P."/>
            <person name="Heitman J."/>
            <person name="Hesse C."/>
            <person name="Hori C."/>
            <person name="Igarashi K."/>
            <person name="Jurgens J.A."/>
            <person name="Kallen N."/>
            <person name="Kersten P."/>
            <person name="Kohler A."/>
            <person name="Kuees U."/>
            <person name="Kumar T.K.A."/>
            <person name="Kuo A."/>
            <person name="LaButti K."/>
            <person name="Larrondo L.F."/>
            <person name="Lindquist E."/>
            <person name="Ling A."/>
            <person name="Lombard V."/>
            <person name="Lucas S."/>
            <person name="Lundell T."/>
            <person name="Martin R."/>
            <person name="McLaughlin D.J."/>
            <person name="Morgenstern I."/>
            <person name="Morin E."/>
            <person name="Murat C."/>
            <person name="Nagy L.G."/>
            <person name="Nolan M."/>
            <person name="Ohm R.A."/>
            <person name="Patyshakuliyeva A."/>
            <person name="Rokas A."/>
            <person name="Ruiz-Duenas F.J."/>
            <person name="Sabat G."/>
            <person name="Salamov A."/>
            <person name="Samejima M."/>
            <person name="Schmutz J."/>
            <person name="Slot J.C."/>
            <person name="St John F."/>
            <person name="Stenlid J."/>
            <person name="Sun H."/>
            <person name="Sun S."/>
            <person name="Syed K."/>
            <person name="Tsang A."/>
            <person name="Wiebenga A."/>
            <person name="Young D."/>
            <person name="Pisabarro A."/>
            <person name="Eastwood D.C."/>
            <person name="Martin F."/>
            <person name="Cullen D."/>
            <person name="Grigoriev I.V."/>
            <person name="Hibbett D.S."/>
        </authorList>
    </citation>
    <scope>NUCLEOTIDE SEQUENCE</scope>
    <source>
        <strain evidence="4">FP-58527</strain>
    </source>
</reference>
<keyword evidence="4" id="KW-1185">Reference proteome</keyword>
<evidence type="ECO:0000313" key="3">
    <source>
        <dbReference type="EMBL" id="EPS94743.1"/>
    </source>
</evidence>
<dbReference type="InterPro" id="IPR045341">
    <property type="entry name" value="DUF6532"/>
</dbReference>
<feature type="domain" description="DUF6532" evidence="2">
    <location>
        <begin position="299"/>
        <end position="508"/>
    </location>
</feature>
<evidence type="ECO:0000256" key="1">
    <source>
        <dbReference type="SAM" id="MobiDB-lite"/>
    </source>
</evidence>
<evidence type="ECO:0000313" key="4">
    <source>
        <dbReference type="Proteomes" id="UP000015241"/>
    </source>
</evidence>
<feature type="region of interest" description="Disordered" evidence="1">
    <location>
        <begin position="527"/>
        <end position="546"/>
    </location>
</feature>
<dbReference type="HOGENOM" id="CLU_466195_0_0_1"/>
<dbReference type="STRING" id="743788.S8DU62"/>
<feature type="compositionally biased region" description="Basic and acidic residues" evidence="1">
    <location>
        <begin position="534"/>
        <end position="545"/>
    </location>
</feature>
<name>S8DU62_FOMSC</name>
<organism evidence="3 4">
    <name type="scientific">Fomitopsis schrenkii</name>
    <name type="common">Brown rot fungus</name>
    <dbReference type="NCBI Taxonomy" id="2126942"/>
    <lineage>
        <taxon>Eukaryota</taxon>
        <taxon>Fungi</taxon>
        <taxon>Dikarya</taxon>
        <taxon>Basidiomycota</taxon>
        <taxon>Agaricomycotina</taxon>
        <taxon>Agaricomycetes</taxon>
        <taxon>Polyporales</taxon>
        <taxon>Fomitopsis</taxon>
    </lineage>
</organism>
<feature type="region of interest" description="Disordered" evidence="1">
    <location>
        <begin position="1"/>
        <end position="120"/>
    </location>
</feature>
<dbReference type="AlphaFoldDB" id="S8DU62"/>
<feature type="region of interest" description="Disordered" evidence="1">
    <location>
        <begin position="145"/>
        <end position="207"/>
    </location>
</feature>